<dbReference type="Gene3D" id="3.40.50.150">
    <property type="entry name" value="Vaccinia Virus protein VP39"/>
    <property type="match status" value="1"/>
</dbReference>
<dbReference type="InterPro" id="IPR029063">
    <property type="entry name" value="SAM-dependent_MTases_sf"/>
</dbReference>
<dbReference type="EMBL" id="KN837310">
    <property type="protein sequence ID" value="KIJ28313.1"/>
    <property type="molecule type" value="Genomic_DNA"/>
</dbReference>
<evidence type="ECO:0000313" key="6">
    <source>
        <dbReference type="EMBL" id="KIJ28313.1"/>
    </source>
</evidence>
<dbReference type="Pfam" id="PF07942">
    <property type="entry name" value="CARME"/>
    <property type="match status" value="1"/>
</dbReference>
<dbReference type="EC" id="2.1.1.22" evidence="2"/>
<keyword evidence="5" id="KW-0949">S-adenosyl-L-methionine</keyword>
<evidence type="ECO:0000256" key="3">
    <source>
        <dbReference type="ARBA" id="ARBA00022603"/>
    </source>
</evidence>
<accession>A0A0C9TFY8</accession>
<dbReference type="OrthoDB" id="978at2759"/>
<organism evidence="6 7">
    <name type="scientific">Sphaerobolus stellatus (strain SS14)</name>
    <dbReference type="NCBI Taxonomy" id="990650"/>
    <lineage>
        <taxon>Eukaryota</taxon>
        <taxon>Fungi</taxon>
        <taxon>Dikarya</taxon>
        <taxon>Basidiomycota</taxon>
        <taxon>Agaricomycotina</taxon>
        <taxon>Agaricomycetes</taxon>
        <taxon>Phallomycetidae</taxon>
        <taxon>Geastrales</taxon>
        <taxon>Sphaerobolaceae</taxon>
        <taxon>Sphaerobolus</taxon>
    </lineage>
</organism>
<name>A0A0C9TFY8_SPHS4</name>
<keyword evidence="7" id="KW-1185">Reference proteome</keyword>
<dbReference type="SMART" id="SM01296">
    <property type="entry name" value="N2227"/>
    <property type="match status" value="1"/>
</dbReference>
<protein>
    <recommendedName>
        <fullName evidence="2">carnosine N-methyltransferase</fullName>
        <ecNumber evidence="2">2.1.1.22</ecNumber>
    </recommendedName>
</protein>
<dbReference type="PANTHER" id="PTHR12303:SF6">
    <property type="entry name" value="CARNOSINE N-METHYLTRANSFERASE"/>
    <property type="match status" value="1"/>
</dbReference>
<dbReference type="AlphaFoldDB" id="A0A0C9TFY8"/>
<keyword evidence="4" id="KW-0808">Transferase</keyword>
<evidence type="ECO:0000256" key="5">
    <source>
        <dbReference type="ARBA" id="ARBA00022691"/>
    </source>
</evidence>
<evidence type="ECO:0000256" key="2">
    <source>
        <dbReference type="ARBA" id="ARBA00012003"/>
    </source>
</evidence>
<keyword evidence="3" id="KW-0489">Methyltransferase</keyword>
<proteinExistence type="inferred from homology"/>
<dbReference type="GO" id="GO:0032259">
    <property type="term" value="P:methylation"/>
    <property type="evidence" value="ECO:0007669"/>
    <property type="project" value="UniProtKB-KW"/>
</dbReference>
<dbReference type="Proteomes" id="UP000054279">
    <property type="component" value="Unassembled WGS sequence"/>
</dbReference>
<dbReference type="SUPFAM" id="SSF53335">
    <property type="entry name" value="S-adenosyl-L-methionine-dependent methyltransferases"/>
    <property type="match status" value="1"/>
</dbReference>
<dbReference type="HOGENOM" id="CLU_030612_0_1_1"/>
<reference evidence="6 7" key="1">
    <citation type="submission" date="2014-06" db="EMBL/GenBank/DDBJ databases">
        <title>Evolutionary Origins and Diversification of the Mycorrhizal Mutualists.</title>
        <authorList>
            <consortium name="DOE Joint Genome Institute"/>
            <consortium name="Mycorrhizal Genomics Consortium"/>
            <person name="Kohler A."/>
            <person name="Kuo A."/>
            <person name="Nagy L.G."/>
            <person name="Floudas D."/>
            <person name="Copeland A."/>
            <person name="Barry K.W."/>
            <person name="Cichocki N."/>
            <person name="Veneault-Fourrey C."/>
            <person name="LaButti K."/>
            <person name="Lindquist E.A."/>
            <person name="Lipzen A."/>
            <person name="Lundell T."/>
            <person name="Morin E."/>
            <person name="Murat C."/>
            <person name="Riley R."/>
            <person name="Ohm R."/>
            <person name="Sun H."/>
            <person name="Tunlid A."/>
            <person name="Henrissat B."/>
            <person name="Grigoriev I.V."/>
            <person name="Hibbett D.S."/>
            <person name="Martin F."/>
        </authorList>
    </citation>
    <scope>NUCLEOTIDE SEQUENCE [LARGE SCALE GENOMIC DNA]</scope>
    <source>
        <strain evidence="6 7">SS14</strain>
    </source>
</reference>
<comment type="similarity">
    <text evidence="1">Belongs to the carnosine N-methyltransferase family.</text>
</comment>
<dbReference type="InterPro" id="IPR012901">
    <property type="entry name" value="CARME"/>
</dbReference>
<dbReference type="PANTHER" id="PTHR12303">
    <property type="entry name" value="CARNOSINE N-METHYLTRANSFERASE"/>
    <property type="match status" value="1"/>
</dbReference>
<evidence type="ECO:0000313" key="7">
    <source>
        <dbReference type="Proteomes" id="UP000054279"/>
    </source>
</evidence>
<gene>
    <name evidence="6" type="ORF">M422DRAFT_270459</name>
</gene>
<evidence type="ECO:0000256" key="4">
    <source>
        <dbReference type="ARBA" id="ARBA00022679"/>
    </source>
</evidence>
<sequence length="235" mass="26621">MDKLRSSLKQLVRDWAEEGKDERDTCYKPIIDALLDHFSYVPEAERNVIRVLVPGAGLARLTLDVARLGFACQGNEFSHHMLLLSFFILNRTNQLHEHAIYPYVHSFSNQLSNINLLRPVTIPDVLPSDLPNGSDFSLVAGDFEEIYGAQEDDPRGHESQVGRWNAVLTCFFIDTAKNIINYLRILHRILAPGGVWINLGPLLWHFENNDSGDVSIELDLQEVKALARKIGFEIT</sequence>
<feature type="non-terminal residue" evidence="6">
    <location>
        <position position="235"/>
    </location>
</feature>
<dbReference type="GO" id="GO:0030735">
    <property type="term" value="F:carnosine N-methyltransferase activity"/>
    <property type="evidence" value="ECO:0007669"/>
    <property type="project" value="UniProtKB-EC"/>
</dbReference>
<evidence type="ECO:0000256" key="1">
    <source>
        <dbReference type="ARBA" id="ARBA00010086"/>
    </source>
</evidence>